<dbReference type="Gene3D" id="6.10.340.10">
    <property type="match status" value="1"/>
</dbReference>
<dbReference type="Pfam" id="PF02518">
    <property type="entry name" value="HATPase_c"/>
    <property type="match status" value="1"/>
</dbReference>
<dbReference type="SUPFAM" id="SSF47384">
    <property type="entry name" value="Homodimeric domain of signal transducing histidine kinase"/>
    <property type="match status" value="1"/>
</dbReference>
<keyword evidence="8 13" id="KW-0418">Kinase</keyword>
<dbReference type="Pfam" id="PF00512">
    <property type="entry name" value="HisKA"/>
    <property type="match status" value="1"/>
</dbReference>
<keyword evidence="5" id="KW-0597">Phosphoprotein</keyword>
<dbReference type="PROSITE" id="PS50109">
    <property type="entry name" value="HIS_KIN"/>
    <property type="match status" value="1"/>
</dbReference>
<dbReference type="PANTHER" id="PTHR44936:SF10">
    <property type="entry name" value="SENSOR PROTEIN RSTB"/>
    <property type="match status" value="1"/>
</dbReference>
<evidence type="ECO:0000313" key="14">
    <source>
        <dbReference type="Proteomes" id="UP000003789"/>
    </source>
</evidence>
<comment type="caution">
    <text evidence="13">The sequence shown here is derived from an EMBL/GenBank/DDBJ whole genome shotgun (WGS) entry which is preliminary data.</text>
</comment>
<dbReference type="CDD" id="cd06225">
    <property type="entry name" value="HAMP"/>
    <property type="match status" value="1"/>
</dbReference>
<dbReference type="GO" id="GO:0005886">
    <property type="term" value="C:plasma membrane"/>
    <property type="evidence" value="ECO:0007669"/>
    <property type="project" value="UniProtKB-SubCell"/>
</dbReference>
<evidence type="ECO:0000256" key="7">
    <source>
        <dbReference type="ARBA" id="ARBA00022741"/>
    </source>
</evidence>
<dbReference type="EC" id="2.7.13.3" evidence="3"/>
<protein>
    <recommendedName>
        <fullName evidence="3">histidine kinase</fullName>
        <ecNumber evidence="3">2.7.13.3</ecNumber>
    </recommendedName>
</protein>
<keyword evidence="10" id="KW-0472">Membrane</keyword>
<dbReference type="InterPro" id="IPR003660">
    <property type="entry name" value="HAMP_dom"/>
</dbReference>
<evidence type="ECO:0000256" key="1">
    <source>
        <dbReference type="ARBA" id="ARBA00000085"/>
    </source>
</evidence>
<dbReference type="SMART" id="SM00387">
    <property type="entry name" value="HATPase_c"/>
    <property type="match status" value="1"/>
</dbReference>
<dbReference type="EMBL" id="AAPH01000049">
    <property type="protein sequence ID" value="EAS40724.1"/>
    <property type="molecule type" value="Genomic_DNA"/>
</dbReference>
<dbReference type="PROSITE" id="PS50885">
    <property type="entry name" value="HAMP"/>
    <property type="match status" value="1"/>
</dbReference>
<comment type="catalytic activity">
    <reaction evidence="1">
        <text>ATP + protein L-histidine = ADP + protein N-phospho-L-histidine.</text>
        <dbReference type="EC" id="2.7.13.3"/>
    </reaction>
</comment>
<feature type="domain" description="Histidine kinase" evidence="11">
    <location>
        <begin position="201"/>
        <end position="412"/>
    </location>
</feature>
<dbReference type="GO" id="GO:0005524">
    <property type="term" value="F:ATP binding"/>
    <property type="evidence" value="ECO:0007669"/>
    <property type="project" value="UniProtKB-KW"/>
</dbReference>
<proteinExistence type="predicted"/>
<dbReference type="Gene3D" id="3.30.565.10">
    <property type="entry name" value="Histidine kinase-like ATPase, C-terminal domain"/>
    <property type="match status" value="1"/>
</dbReference>
<dbReference type="InterPro" id="IPR036890">
    <property type="entry name" value="HATPase_C_sf"/>
</dbReference>
<dbReference type="AlphaFoldDB" id="Q1YWQ4"/>
<keyword evidence="10" id="KW-0812">Transmembrane</keyword>
<evidence type="ECO:0000256" key="9">
    <source>
        <dbReference type="ARBA" id="ARBA00022840"/>
    </source>
</evidence>
<dbReference type="Gene3D" id="1.10.287.130">
    <property type="match status" value="1"/>
</dbReference>
<evidence type="ECO:0000256" key="5">
    <source>
        <dbReference type="ARBA" id="ARBA00022553"/>
    </source>
</evidence>
<evidence type="ECO:0000259" key="11">
    <source>
        <dbReference type="PROSITE" id="PS50109"/>
    </source>
</evidence>
<sequence length="412" mass="46694">MSLVGYEVVIYQLNTDYDYVLKGYEASAYQDLVNIIADTQGKDVAVQAVQDYANKTRRILTIYPFDKAPDAISDAFSRQPYARLYHDDEQVLWFLINQSSDIYSMDVNSDAPLIKRIDFDDNIVWLFFLSGFALYCILLMYFLSRRVRALEKVTLAFANGDFTARASLKGSKKVGSLNQSFNHMADKISGLITSNRALTNAVAHELRTPIFRVQWQAEILADTSLELQQQAGVASIIEDTEEMEMMVDELLYYARVERTDTDLNLQLLPINEWLSEQLVRWNKETAVDIEVTLLTSESQLMADSHLLKRALDNLVRNGCRFAKQSVHIILIEKEQALCIEVHDDGNGVDEKHWTHLFDAFYSADSARNKKKSGHGLGLAIVKQIAERHQAIVSIKHSPLGGACFQITIPNTI</sequence>
<name>Q1YWQ4_9GAMM</name>
<feature type="domain" description="HAMP" evidence="12">
    <location>
        <begin position="141"/>
        <end position="193"/>
    </location>
</feature>
<evidence type="ECO:0000259" key="12">
    <source>
        <dbReference type="PROSITE" id="PS50885"/>
    </source>
</evidence>
<dbReference type="SMART" id="SM00304">
    <property type="entry name" value="HAMP"/>
    <property type="match status" value="1"/>
</dbReference>
<evidence type="ECO:0000256" key="10">
    <source>
        <dbReference type="SAM" id="Phobius"/>
    </source>
</evidence>
<evidence type="ECO:0000313" key="13">
    <source>
        <dbReference type="EMBL" id="EAS40724.1"/>
    </source>
</evidence>
<feature type="transmembrane region" description="Helical" evidence="10">
    <location>
        <begin position="123"/>
        <end position="143"/>
    </location>
</feature>
<reference evidence="13 14" key="1">
    <citation type="submission" date="2006-03" db="EMBL/GenBank/DDBJ databases">
        <authorList>
            <person name="Bartlett D.H."/>
            <person name="Valle G."/>
            <person name="Lauro F.M."/>
            <person name="Vezzi A."/>
            <person name="Simonato F."/>
            <person name="Eloe E."/>
            <person name="Vitulo N."/>
            <person name="Stratton T.K."/>
            <person name="D'angelo M."/>
            <person name="Ferriera S."/>
            <person name="Johnson J."/>
            <person name="Kravitz S."/>
            <person name="Beeson K."/>
            <person name="Sutton G."/>
            <person name="Rogers Y."/>
            <person name="Friedman R."/>
            <person name="Frazier M."/>
            <person name="Venter J.C."/>
        </authorList>
    </citation>
    <scope>NUCLEOTIDE SEQUENCE [LARGE SCALE GENOMIC DNA]</scope>
    <source>
        <strain evidence="13 14">3TCK</strain>
    </source>
</reference>
<dbReference type="InterPro" id="IPR050980">
    <property type="entry name" value="2C_sensor_his_kinase"/>
</dbReference>
<gene>
    <name evidence="13" type="ORF">P3TCK_22063</name>
</gene>
<comment type="subcellular location">
    <subcellularLocation>
        <location evidence="2">Cell membrane</location>
        <topology evidence="2">Multi-pass membrane protein</topology>
    </subcellularLocation>
</comment>
<keyword evidence="4" id="KW-1003">Cell membrane</keyword>
<dbReference type="InterPro" id="IPR004358">
    <property type="entry name" value="Sig_transdc_His_kin-like_C"/>
</dbReference>
<dbReference type="InterPro" id="IPR005467">
    <property type="entry name" value="His_kinase_dom"/>
</dbReference>
<evidence type="ECO:0000256" key="6">
    <source>
        <dbReference type="ARBA" id="ARBA00022679"/>
    </source>
</evidence>
<organism evidence="13 14">
    <name type="scientific">Photobacterium profundum 3TCK</name>
    <dbReference type="NCBI Taxonomy" id="314280"/>
    <lineage>
        <taxon>Bacteria</taxon>
        <taxon>Pseudomonadati</taxon>
        <taxon>Pseudomonadota</taxon>
        <taxon>Gammaproteobacteria</taxon>
        <taxon>Vibrionales</taxon>
        <taxon>Vibrionaceae</taxon>
        <taxon>Photobacterium</taxon>
    </lineage>
</organism>
<dbReference type="SUPFAM" id="SSF55874">
    <property type="entry name" value="ATPase domain of HSP90 chaperone/DNA topoisomerase II/histidine kinase"/>
    <property type="match status" value="1"/>
</dbReference>
<keyword evidence="9" id="KW-0067">ATP-binding</keyword>
<dbReference type="Proteomes" id="UP000003789">
    <property type="component" value="Unassembled WGS sequence"/>
</dbReference>
<dbReference type="Pfam" id="PF00672">
    <property type="entry name" value="HAMP"/>
    <property type="match status" value="1"/>
</dbReference>
<evidence type="ECO:0000256" key="4">
    <source>
        <dbReference type="ARBA" id="ARBA00022475"/>
    </source>
</evidence>
<accession>Q1YWQ4</accession>
<dbReference type="HOGENOM" id="CLU_000445_89_27_6"/>
<dbReference type="PRINTS" id="PR00344">
    <property type="entry name" value="BCTRLSENSOR"/>
</dbReference>
<dbReference type="InterPro" id="IPR003594">
    <property type="entry name" value="HATPase_dom"/>
</dbReference>
<dbReference type="InterPro" id="IPR003661">
    <property type="entry name" value="HisK_dim/P_dom"/>
</dbReference>
<keyword evidence="7" id="KW-0547">Nucleotide-binding</keyword>
<dbReference type="InterPro" id="IPR036097">
    <property type="entry name" value="HisK_dim/P_sf"/>
</dbReference>
<keyword evidence="10" id="KW-1133">Transmembrane helix</keyword>
<evidence type="ECO:0000256" key="2">
    <source>
        <dbReference type="ARBA" id="ARBA00004651"/>
    </source>
</evidence>
<dbReference type="GO" id="GO:0000155">
    <property type="term" value="F:phosphorelay sensor kinase activity"/>
    <property type="evidence" value="ECO:0007669"/>
    <property type="project" value="InterPro"/>
</dbReference>
<dbReference type="CDD" id="cd00082">
    <property type="entry name" value="HisKA"/>
    <property type="match status" value="1"/>
</dbReference>
<keyword evidence="6" id="KW-0808">Transferase</keyword>
<dbReference type="SMART" id="SM00388">
    <property type="entry name" value="HisKA"/>
    <property type="match status" value="1"/>
</dbReference>
<dbReference type="SUPFAM" id="SSF158472">
    <property type="entry name" value="HAMP domain-like"/>
    <property type="match status" value="1"/>
</dbReference>
<evidence type="ECO:0000256" key="8">
    <source>
        <dbReference type="ARBA" id="ARBA00022777"/>
    </source>
</evidence>
<dbReference type="PANTHER" id="PTHR44936">
    <property type="entry name" value="SENSOR PROTEIN CREC"/>
    <property type="match status" value="1"/>
</dbReference>
<evidence type="ECO:0000256" key="3">
    <source>
        <dbReference type="ARBA" id="ARBA00012438"/>
    </source>
</evidence>